<dbReference type="GO" id="GO:0006313">
    <property type="term" value="P:DNA transposition"/>
    <property type="evidence" value="ECO:0007669"/>
    <property type="project" value="InterPro"/>
</dbReference>
<organism evidence="1">
    <name type="scientific">uncultured Segetibacter sp</name>
    <dbReference type="NCBI Taxonomy" id="481133"/>
    <lineage>
        <taxon>Bacteria</taxon>
        <taxon>Pseudomonadati</taxon>
        <taxon>Bacteroidota</taxon>
        <taxon>Chitinophagia</taxon>
        <taxon>Chitinophagales</taxon>
        <taxon>Chitinophagaceae</taxon>
        <taxon>Segetibacter</taxon>
        <taxon>environmental samples</taxon>
    </lineage>
</organism>
<dbReference type="EMBL" id="CADCVN010000726">
    <property type="protein sequence ID" value="CAA9499541.1"/>
    <property type="molecule type" value="Genomic_DNA"/>
</dbReference>
<gene>
    <name evidence="1" type="ORF">AVDCRST_MAG96-1893</name>
</gene>
<dbReference type="GO" id="GO:0004803">
    <property type="term" value="F:transposase activity"/>
    <property type="evidence" value="ECO:0007669"/>
    <property type="project" value="InterPro"/>
</dbReference>
<dbReference type="AlphaFoldDB" id="A0A6J4SLT1"/>
<name>A0A6J4SLT1_9BACT</name>
<evidence type="ECO:0000313" key="1">
    <source>
        <dbReference type="EMBL" id="CAA9499541.1"/>
    </source>
</evidence>
<sequence length="122" mass="14711">MPNHIHLVWQIQDKHQKASVQQSFLKYTAQQIKLTLIATGNKEVENYKVKASDRQYQFWERNPLSIDLWSRLVFLQKLHYIHNNPTQARWKLCQYPEEYKYSSAKFYEKGIDEFGFLSHYLG</sequence>
<protein>
    <recommendedName>
        <fullName evidence="2">Transposase IS200-like domain-containing protein</fullName>
    </recommendedName>
</protein>
<dbReference type="InterPro" id="IPR036515">
    <property type="entry name" value="Transposase_17_sf"/>
</dbReference>
<proteinExistence type="predicted"/>
<accession>A0A6J4SLT1</accession>
<dbReference type="Gene3D" id="3.30.70.1290">
    <property type="entry name" value="Transposase IS200-like"/>
    <property type="match status" value="1"/>
</dbReference>
<dbReference type="GO" id="GO:0003677">
    <property type="term" value="F:DNA binding"/>
    <property type="evidence" value="ECO:0007669"/>
    <property type="project" value="InterPro"/>
</dbReference>
<evidence type="ECO:0008006" key="2">
    <source>
        <dbReference type="Google" id="ProtNLM"/>
    </source>
</evidence>
<dbReference type="SUPFAM" id="SSF143422">
    <property type="entry name" value="Transposase IS200-like"/>
    <property type="match status" value="1"/>
</dbReference>
<reference evidence="1" key="1">
    <citation type="submission" date="2020-02" db="EMBL/GenBank/DDBJ databases">
        <authorList>
            <person name="Meier V. D."/>
        </authorList>
    </citation>
    <scope>NUCLEOTIDE SEQUENCE</scope>
    <source>
        <strain evidence="1">AVDCRST_MAG96</strain>
    </source>
</reference>